<gene>
    <name evidence="3" type="ORF">ARD30_07840</name>
</gene>
<dbReference type="InterPro" id="IPR013361">
    <property type="entry name" value="Pilus_CpaD"/>
</dbReference>
<dbReference type="NCBIfam" id="TIGR02522">
    <property type="entry name" value="pilus_cpaD"/>
    <property type="match status" value="1"/>
</dbReference>
<evidence type="ECO:0008006" key="5">
    <source>
        <dbReference type="Google" id="ProtNLM"/>
    </source>
</evidence>
<accession>A0A0Q3IAR9</accession>
<keyword evidence="4" id="KW-1185">Reference proteome</keyword>
<evidence type="ECO:0000256" key="2">
    <source>
        <dbReference type="SAM" id="SignalP"/>
    </source>
</evidence>
<dbReference type="Pfam" id="PF09476">
    <property type="entry name" value="Pilus_CpaD"/>
    <property type="match status" value="1"/>
</dbReference>
<feature type="chain" id="PRO_5006204017" description="Pilus assembly protein CpaD" evidence="2">
    <location>
        <begin position="42"/>
        <end position="254"/>
    </location>
</feature>
<dbReference type="EMBL" id="LMAR01000007">
    <property type="protein sequence ID" value="KQK32055.1"/>
    <property type="molecule type" value="Genomic_DNA"/>
</dbReference>
<evidence type="ECO:0000256" key="1">
    <source>
        <dbReference type="SAM" id="MobiDB-lite"/>
    </source>
</evidence>
<reference evidence="3 4" key="1">
    <citation type="submission" date="2015-10" db="EMBL/GenBank/DDBJ databases">
        <title>Draft genome of Bosea thiooxidans.</title>
        <authorList>
            <person name="Wang X."/>
        </authorList>
    </citation>
    <scope>NUCLEOTIDE SEQUENCE [LARGE SCALE GENOMIC DNA]</scope>
    <source>
        <strain evidence="3 4">CGMCC 9174</strain>
    </source>
</reference>
<keyword evidence="2" id="KW-0732">Signal</keyword>
<dbReference type="Proteomes" id="UP000051562">
    <property type="component" value="Unassembled WGS sequence"/>
</dbReference>
<proteinExistence type="predicted"/>
<organism evidence="3 4">
    <name type="scientific">Bosea thiooxidans</name>
    <dbReference type="NCBI Taxonomy" id="53254"/>
    <lineage>
        <taxon>Bacteria</taxon>
        <taxon>Pseudomonadati</taxon>
        <taxon>Pseudomonadota</taxon>
        <taxon>Alphaproteobacteria</taxon>
        <taxon>Hyphomicrobiales</taxon>
        <taxon>Boseaceae</taxon>
        <taxon>Bosea</taxon>
    </lineage>
</organism>
<feature type="region of interest" description="Disordered" evidence="1">
    <location>
        <begin position="230"/>
        <end position="254"/>
    </location>
</feature>
<comment type="caution">
    <text evidence="3">The sequence shown here is derived from an EMBL/GenBank/DDBJ whole genome shotgun (WGS) entry which is preliminary data.</text>
</comment>
<feature type="signal peptide" evidence="2">
    <location>
        <begin position="1"/>
        <end position="41"/>
    </location>
</feature>
<evidence type="ECO:0000313" key="4">
    <source>
        <dbReference type="Proteomes" id="UP000051562"/>
    </source>
</evidence>
<protein>
    <recommendedName>
        <fullName evidence="5">Pilus assembly protein CpaD</fullName>
    </recommendedName>
</protein>
<feature type="compositionally biased region" description="Polar residues" evidence="1">
    <location>
        <begin position="233"/>
        <end position="254"/>
    </location>
</feature>
<evidence type="ECO:0000313" key="3">
    <source>
        <dbReference type="EMBL" id="KQK32055.1"/>
    </source>
</evidence>
<dbReference type="STRING" id="53254.SAMN05660750_02681"/>
<name>A0A0Q3IAR9_9HYPH</name>
<dbReference type="AlphaFoldDB" id="A0A0Q3IAR9"/>
<sequence>MMDGPTMTAPSHSRTSRTRLAAAALSLAALLGGCASKSAQSDPPNMAPPDVRERHPIVLRDAPRSLDVFVGRSAGRLDIRQAEDVAEFAREYRRTGKGGLVAQVPTGSRREHATRDTLAGIRAELARNGVAPGALSVRSYPVEDPGLASPIRLTFASLQAGLPHQCGQWPTDLGVSEFKFSASNEPYWNLGCASQATLAAQVADPLDLVRARNEGRPDIVKRMGAITKIRQGQDPSTEYRQATPQINSTVGGSN</sequence>
<dbReference type="InterPro" id="IPR019027">
    <property type="entry name" value="Pilus_biogenesis_CpaD-related"/>
</dbReference>